<feature type="transmembrane region" description="Helical" evidence="1">
    <location>
        <begin position="151"/>
        <end position="173"/>
    </location>
</feature>
<keyword evidence="1" id="KW-0472">Membrane</keyword>
<proteinExistence type="predicted"/>
<accession>A0A6J6ETN9</accession>
<keyword evidence="1" id="KW-0812">Transmembrane</keyword>
<keyword evidence="1" id="KW-1133">Transmembrane helix</keyword>
<organism evidence="2">
    <name type="scientific">freshwater metagenome</name>
    <dbReference type="NCBI Taxonomy" id="449393"/>
    <lineage>
        <taxon>unclassified sequences</taxon>
        <taxon>metagenomes</taxon>
        <taxon>ecological metagenomes</taxon>
    </lineage>
</organism>
<gene>
    <name evidence="2" type="ORF">UFOPK1493_02867</name>
</gene>
<dbReference type="AlphaFoldDB" id="A0A6J6ETN9"/>
<feature type="transmembrane region" description="Helical" evidence="1">
    <location>
        <begin position="58"/>
        <end position="77"/>
    </location>
</feature>
<protein>
    <submittedName>
        <fullName evidence="2">Unannotated protein</fullName>
    </submittedName>
</protein>
<evidence type="ECO:0000313" key="2">
    <source>
        <dbReference type="EMBL" id="CAB4578244.1"/>
    </source>
</evidence>
<dbReference type="EMBL" id="CAEZSR010000134">
    <property type="protein sequence ID" value="CAB4578244.1"/>
    <property type="molecule type" value="Genomic_DNA"/>
</dbReference>
<feature type="transmembrane region" description="Helical" evidence="1">
    <location>
        <begin position="110"/>
        <end position="131"/>
    </location>
</feature>
<feature type="transmembrane region" description="Helical" evidence="1">
    <location>
        <begin position="83"/>
        <end position="103"/>
    </location>
</feature>
<reference evidence="2" key="1">
    <citation type="submission" date="2020-05" db="EMBL/GenBank/DDBJ databases">
        <authorList>
            <person name="Chiriac C."/>
            <person name="Salcher M."/>
            <person name="Ghai R."/>
            <person name="Kavagutti S V."/>
        </authorList>
    </citation>
    <scope>NUCLEOTIDE SEQUENCE</scope>
</reference>
<sequence>MHPDQVYREQAYREQAYRDQVHRDQVHWDQAAAQGAAPLTPAGVPVPRRTRGQVRRTGPLVALLLPAIAGAAAVLMLRGSTSTATGVGGFVLSLVAAPLLPVFGEPMRAGSGGVLGAAAASAVLWFVLGSIAAHRATRRPTGGWGAFWAEYLWLCLCAWMGAALAVVAANLVLGRVLL</sequence>
<name>A0A6J6ETN9_9ZZZZ</name>
<evidence type="ECO:0000256" key="1">
    <source>
        <dbReference type="SAM" id="Phobius"/>
    </source>
</evidence>